<name>A0A916YVL3_9SPHN</name>
<protein>
    <submittedName>
        <fullName evidence="1">Uncharacterized protein</fullName>
    </submittedName>
</protein>
<evidence type="ECO:0000313" key="2">
    <source>
        <dbReference type="Proteomes" id="UP000612349"/>
    </source>
</evidence>
<dbReference type="RefSeq" id="WP_066776402.1">
    <property type="nucleotide sequence ID" value="NZ_BMIP01000002.1"/>
</dbReference>
<proteinExistence type="predicted"/>
<gene>
    <name evidence="1" type="ORF">GCM10010990_10750</name>
</gene>
<dbReference type="OrthoDB" id="7360669at2"/>
<dbReference type="EMBL" id="BMIP01000002">
    <property type="protein sequence ID" value="GGD63130.1"/>
    <property type="molecule type" value="Genomic_DNA"/>
</dbReference>
<reference evidence="1" key="1">
    <citation type="journal article" date="2014" name="Int. J. Syst. Evol. Microbiol.">
        <title>Complete genome sequence of Corynebacterium casei LMG S-19264T (=DSM 44701T), isolated from a smear-ripened cheese.</title>
        <authorList>
            <consortium name="US DOE Joint Genome Institute (JGI-PGF)"/>
            <person name="Walter F."/>
            <person name="Albersmeier A."/>
            <person name="Kalinowski J."/>
            <person name="Ruckert C."/>
        </authorList>
    </citation>
    <scope>NUCLEOTIDE SEQUENCE</scope>
    <source>
        <strain evidence="1">CGMCC 1.15360</strain>
    </source>
</reference>
<accession>A0A916YVL3</accession>
<evidence type="ECO:0000313" key="1">
    <source>
        <dbReference type="EMBL" id="GGD63130.1"/>
    </source>
</evidence>
<comment type="caution">
    <text evidence="1">The sequence shown here is derived from an EMBL/GenBank/DDBJ whole genome shotgun (WGS) entry which is preliminary data.</text>
</comment>
<sequence length="142" mass="14997">MYRFLDRPLSEIDAGGQLLVKAMRGWVMAVAERKCPADAITPMFLDKRLVGAIGPFHRALMAMAVHAKLQLGFARACCPCVAEGEALMLAMLSNRQDRDANASRLVGEVHAPALVQSLAELDAALAVAGLSAGLAAGAPDNR</sequence>
<organism evidence="1 2">
    <name type="scientific">Croceicoccus mobilis</name>
    <dbReference type="NCBI Taxonomy" id="1703339"/>
    <lineage>
        <taxon>Bacteria</taxon>
        <taxon>Pseudomonadati</taxon>
        <taxon>Pseudomonadota</taxon>
        <taxon>Alphaproteobacteria</taxon>
        <taxon>Sphingomonadales</taxon>
        <taxon>Erythrobacteraceae</taxon>
        <taxon>Croceicoccus</taxon>
    </lineage>
</organism>
<keyword evidence="2" id="KW-1185">Reference proteome</keyword>
<reference evidence="1" key="2">
    <citation type="submission" date="2020-09" db="EMBL/GenBank/DDBJ databases">
        <authorList>
            <person name="Sun Q."/>
            <person name="Zhou Y."/>
        </authorList>
    </citation>
    <scope>NUCLEOTIDE SEQUENCE</scope>
    <source>
        <strain evidence="1">CGMCC 1.15360</strain>
    </source>
</reference>
<dbReference type="Proteomes" id="UP000612349">
    <property type="component" value="Unassembled WGS sequence"/>
</dbReference>
<dbReference type="AlphaFoldDB" id="A0A916YVL3"/>